<dbReference type="SUPFAM" id="SSF51735">
    <property type="entry name" value="NAD(P)-binding Rossmann-fold domains"/>
    <property type="match status" value="1"/>
</dbReference>
<dbReference type="Proteomes" id="UP001465755">
    <property type="component" value="Unassembled WGS sequence"/>
</dbReference>
<dbReference type="InterPro" id="IPR002347">
    <property type="entry name" value="SDR_fam"/>
</dbReference>
<comment type="similarity">
    <text evidence="1">Belongs to the short-chain dehydrogenases/reductases (SDR) family.</text>
</comment>
<evidence type="ECO:0000256" key="1">
    <source>
        <dbReference type="ARBA" id="ARBA00006484"/>
    </source>
</evidence>
<dbReference type="Pfam" id="PF00106">
    <property type="entry name" value="adh_short"/>
    <property type="match status" value="1"/>
</dbReference>
<evidence type="ECO:0000313" key="3">
    <source>
        <dbReference type="EMBL" id="KAK9813372.1"/>
    </source>
</evidence>
<evidence type="ECO:0000256" key="2">
    <source>
        <dbReference type="ARBA" id="ARBA00023002"/>
    </source>
</evidence>
<dbReference type="AlphaFoldDB" id="A0AAW1PZ45"/>
<name>A0AAW1PZ45_9CHLO</name>
<evidence type="ECO:0000313" key="4">
    <source>
        <dbReference type="Proteomes" id="UP001465755"/>
    </source>
</evidence>
<gene>
    <name evidence="3" type="ORF">WJX73_003332</name>
</gene>
<accession>A0AAW1PZ45</accession>
<proteinExistence type="inferred from homology"/>
<reference evidence="3 4" key="1">
    <citation type="journal article" date="2024" name="Nat. Commun.">
        <title>Phylogenomics reveals the evolutionary origins of lichenization in chlorophyte algae.</title>
        <authorList>
            <person name="Puginier C."/>
            <person name="Libourel C."/>
            <person name="Otte J."/>
            <person name="Skaloud P."/>
            <person name="Haon M."/>
            <person name="Grisel S."/>
            <person name="Petersen M."/>
            <person name="Berrin J.G."/>
            <person name="Delaux P.M."/>
            <person name="Dal Grande F."/>
            <person name="Keller J."/>
        </authorList>
    </citation>
    <scope>NUCLEOTIDE SEQUENCE [LARGE SCALE GENOMIC DNA]</scope>
    <source>
        <strain evidence="3 4">SAG 2036</strain>
    </source>
</reference>
<organism evidence="3 4">
    <name type="scientific">Symbiochloris irregularis</name>
    <dbReference type="NCBI Taxonomy" id="706552"/>
    <lineage>
        <taxon>Eukaryota</taxon>
        <taxon>Viridiplantae</taxon>
        <taxon>Chlorophyta</taxon>
        <taxon>core chlorophytes</taxon>
        <taxon>Trebouxiophyceae</taxon>
        <taxon>Trebouxiales</taxon>
        <taxon>Trebouxiaceae</taxon>
        <taxon>Symbiochloris</taxon>
    </lineage>
</organism>
<dbReference type="InterPro" id="IPR036291">
    <property type="entry name" value="NAD(P)-bd_dom_sf"/>
</dbReference>
<dbReference type="PRINTS" id="PR00081">
    <property type="entry name" value="GDHRDH"/>
</dbReference>
<keyword evidence="4" id="KW-1185">Reference proteome</keyword>
<dbReference type="GO" id="GO:0016491">
    <property type="term" value="F:oxidoreductase activity"/>
    <property type="evidence" value="ECO:0007669"/>
    <property type="project" value="UniProtKB-KW"/>
</dbReference>
<sequence>MELLIGLCNVGLDVLFQRWRLRAVPDIHHVGGPMDDLTCIVTGPTSGIGRETAASLCRNRAVVVLACRNQVKGSQLKEELEQEAKQEGRAVPKLEVAQLDVASLTSIRSFASQWGQRPLHVLINNAGLFTIGGAHCRTPDGFEMHMGTNYLGAFLLSLLLLPNLQQGAQSQPRFGARLILTASKMHELVRQVDTLRPAAKAKPEGSLMAYNHSKLAQVQFAAELRRRLKPGSNVGVCACNPGEAVTGIMRGHFLERAYQLLLTPILITPTQAARCPVFCASSPLSQIGDIEAPEEAYWESNCKPAGRNHAVRDEAAGSRLWLWSAEATGLDAAHDLRRC</sequence>
<dbReference type="Gene3D" id="3.40.50.720">
    <property type="entry name" value="NAD(P)-binding Rossmann-like Domain"/>
    <property type="match status" value="1"/>
</dbReference>
<dbReference type="PANTHER" id="PTHR24320:SF148">
    <property type="entry name" value="NAD(P)-BINDING ROSSMANN-FOLD SUPERFAMILY PROTEIN"/>
    <property type="match status" value="1"/>
</dbReference>
<keyword evidence="2" id="KW-0560">Oxidoreductase</keyword>
<comment type="caution">
    <text evidence="3">The sequence shown here is derived from an EMBL/GenBank/DDBJ whole genome shotgun (WGS) entry which is preliminary data.</text>
</comment>
<dbReference type="EMBL" id="JALJOQ010000005">
    <property type="protein sequence ID" value="KAK9813372.1"/>
    <property type="molecule type" value="Genomic_DNA"/>
</dbReference>
<protein>
    <submittedName>
        <fullName evidence="3">Uncharacterized protein</fullName>
    </submittedName>
</protein>
<dbReference type="PANTHER" id="PTHR24320">
    <property type="entry name" value="RETINOL DEHYDROGENASE"/>
    <property type="match status" value="1"/>
</dbReference>